<comment type="subcellular location">
    <subcellularLocation>
        <location evidence="1">Nucleus</location>
    </subcellularLocation>
</comment>
<feature type="region of interest" description="Disordered" evidence="7">
    <location>
        <begin position="106"/>
        <end position="142"/>
    </location>
</feature>
<protein>
    <submittedName>
        <fullName evidence="8">Uncharacterized protein</fullName>
    </submittedName>
</protein>
<keyword evidence="3" id="KW-0805">Transcription regulation</keyword>
<dbReference type="Ensembl" id="ENSDCDT00010070524.1">
    <property type="protein sequence ID" value="ENSDCDP00010059794.1"/>
    <property type="gene ID" value="ENSDCDG00010033358.1"/>
</dbReference>
<dbReference type="Proteomes" id="UP000694580">
    <property type="component" value="Chromosome 17"/>
</dbReference>
<accession>A0AAY4ERA3</accession>
<sequence>MYCAYPTTGSGNPLMYYYNGKTVSFYMLFTKYVVFYISLSNGTNGSPDLWSSSNGISHSGQGGMLGASSSSQTQSGNYGSLPSHDLLNFPPHSGALAEVNRSLPPMSTFHRSDSNKTLASQTTPARDTGTVTQGSGSSQTGDALGKALASVSGAASWNDLLCVPCCSELDCSAVSVSCFYDVMEVTHLRKSNKCSWHLKIIKNDKYRLLFFNIHHTSIKIPLPTPFYIADLLYRPNKQQFNTQPVQRRPFIVCHNTPHRYQHYTCCINLKKKSNFIYLRFTTLNSWGSF</sequence>
<dbReference type="GeneTree" id="ENSGT00940000155047"/>
<name>A0AAY4ERA3_9TELE</name>
<evidence type="ECO:0000313" key="9">
    <source>
        <dbReference type="Proteomes" id="UP000694580"/>
    </source>
</evidence>
<evidence type="ECO:0000256" key="2">
    <source>
        <dbReference type="ARBA" id="ARBA00022473"/>
    </source>
</evidence>
<evidence type="ECO:0000256" key="3">
    <source>
        <dbReference type="ARBA" id="ARBA00023015"/>
    </source>
</evidence>
<dbReference type="GO" id="GO:0005667">
    <property type="term" value="C:transcription regulator complex"/>
    <property type="evidence" value="ECO:0007669"/>
    <property type="project" value="TreeGrafter"/>
</dbReference>
<evidence type="ECO:0000256" key="1">
    <source>
        <dbReference type="ARBA" id="ARBA00004123"/>
    </source>
</evidence>
<reference evidence="8" key="2">
    <citation type="submission" date="2025-08" db="UniProtKB">
        <authorList>
            <consortium name="Ensembl"/>
        </authorList>
    </citation>
    <scope>IDENTIFICATION</scope>
</reference>
<keyword evidence="6" id="KW-0539">Nucleus</keyword>
<feature type="compositionally biased region" description="Polar residues" evidence="7">
    <location>
        <begin position="115"/>
        <end position="141"/>
    </location>
</feature>
<dbReference type="PANTHER" id="PTHR11793">
    <property type="entry name" value="BASIC HELIX-LOOP-HELIX TRANSCRIPTION FACTOR"/>
    <property type="match status" value="1"/>
</dbReference>
<evidence type="ECO:0000313" key="8">
    <source>
        <dbReference type="Ensembl" id="ENSDCDP00010059794.1"/>
    </source>
</evidence>
<reference evidence="8 9" key="1">
    <citation type="submission" date="2020-06" db="EMBL/GenBank/DDBJ databases">
        <authorList>
            <consortium name="Wellcome Sanger Institute Data Sharing"/>
        </authorList>
    </citation>
    <scope>NUCLEOTIDE SEQUENCE [LARGE SCALE GENOMIC DNA]</scope>
</reference>
<keyword evidence="2" id="KW-0217">Developmental protein</keyword>
<dbReference type="AlphaFoldDB" id="A0AAY4ERA3"/>
<dbReference type="GO" id="GO:0000785">
    <property type="term" value="C:chromatin"/>
    <property type="evidence" value="ECO:0007669"/>
    <property type="project" value="TreeGrafter"/>
</dbReference>
<organism evidence="8 9">
    <name type="scientific">Denticeps clupeoides</name>
    <name type="common">denticle herring</name>
    <dbReference type="NCBI Taxonomy" id="299321"/>
    <lineage>
        <taxon>Eukaryota</taxon>
        <taxon>Metazoa</taxon>
        <taxon>Chordata</taxon>
        <taxon>Craniata</taxon>
        <taxon>Vertebrata</taxon>
        <taxon>Euteleostomi</taxon>
        <taxon>Actinopterygii</taxon>
        <taxon>Neopterygii</taxon>
        <taxon>Teleostei</taxon>
        <taxon>Clupei</taxon>
        <taxon>Clupeiformes</taxon>
        <taxon>Denticipitoidei</taxon>
        <taxon>Denticipitidae</taxon>
        <taxon>Denticeps</taxon>
    </lineage>
</organism>
<dbReference type="InterPro" id="IPR051098">
    <property type="entry name" value="NeuroDiff_E-box_TFs"/>
</dbReference>
<dbReference type="PANTHER" id="PTHR11793:SF11">
    <property type="entry name" value="TRANSCRIPTION FACTOR 12"/>
    <property type="match status" value="1"/>
</dbReference>
<evidence type="ECO:0000256" key="5">
    <source>
        <dbReference type="ARBA" id="ARBA00023163"/>
    </source>
</evidence>
<evidence type="ECO:0000256" key="6">
    <source>
        <dbReference type="ARBA" id="ARBA00023242"/>
    </source>
</evidence>
<dbReference type="GO" id="GO:0000981">
    <property type="term" value="F:DNA-binding transcription factor activity, RNA polymerase II-specific"/>
    <property type="evidence" value="ECO:0007669"/>
    <property type="project" value="TreeGrafter"/>
</dbReference>
<dbReference type="GO" id="GO:0005634">
    <property type="term" value="C:nucleus"/>
    <property type="evidence" value="ECO:0007669"/>
    <property type="project" value="UniProtKB-SubCell"/>
</dbReference>
<keyword evidence="4" id="KW-0238">DNA-binding</keyword>
<keyword evidence="5" id="KW-0804">Transcription</keyword>
<dbReference type="GO" id="GO:0000978">
    <property type="term" value="F:RNA polymerase II cis-regulatory region sequence-specific DNA binding"/>
    <property type="evidence" value="ECO:0007669"/>
    <property type="project" value="TreeGrafter"/>
</dbReference>
<keyword evidence="9" id="KW-1185">Reference proteome</keyword>
<evidence type="ECO:0000256" key="4">
    <source>
        <dbReference type="ARBA" id="ARBA00023125"/>
    </source>
</evidence>
<proteinExistence type="predicted"/>
<evidence type="ECO:0000256" key="7">
    <source>
        <dbReference type="SAM" id="MobiDB-lite"/>
    </source>
</evidence>
<reference evidence="8" key="3">
    <citation type="submission" date="2025-09" db="UniProtKB">
        <authorList>
            <consortium name="Ensembl"/>
        </authorList>
    </citation>
    <scope>IDENTIFICATION</scope>
</reference>